<dbReference type="PANTHER" id="PTHR16222:SF12">
    <property type="entry name" value="ADP-RIBOSYLGLYCOHYDROLASE-RELATED"/>
    <property type="match status" value="1"/>
</dbReference>
<dbReference type="InterPro" id="IPR036705">
    <property type="entry name" value="Ribosyl_crysJ1_sf"/>
</dbReference>
<dbReference type="KEGG" id="lcre:Pla8534_44330"/>
<dbReference type="InterPro" id="IPR050792">
    <property type="entry name" value="ADP-ribosylglycohydrolase"/>
</dbReference>
<feature type="binding site" evidence="1">
    <location>
        <position position="276"/>
    </location>
    <ligand>
        <name>Mg(2+)</name>
        <dbReference type="ChEBI" id="CHEBI:18420"/>
        <label>1</label>
    </ligand>
</feature>
<dbReference type="Proteomes" id="UP000317648">
    <property type="component" value="Chromosome"/>
</dbReference>
<dbReference type="InterPro" id="IPR005502">
    <property type="entry name" value="Ribosyl_crysJ1"/>
</dbReference>
<feature type="binding site" evidence="1">
    <location>
        <position position="63"/>
    </location>
    <ligand>
        <name>Mg(2+)</name>
        <dbReference type="ChEBI" id="CHEBI:18420"/>
        <label>1</label>
    </ligand>
</feature>
<dbReference type="GO" id="GO:0046872">
    <property type="term" value="F:metal ion binding"/>
    <property type="evidence" value="ECO:0007669"/>
    <property type="project" value="UniProtKB-KW"/>
</dbReference>
<feature type="binding site" evidence="1">
    <location>
        <position position="62"/>
    </location>
    <ligand>
        <name>Mg(2+)</name>
        <dbReference type="ChEBI" id="CHEBI:18420"/>
        <label>1</label>
    </ligand>
</feature>
<protein>
    <submittedName>
        <fullName evidence="2">ADP-ribosyl-[dinitrogen reductase] glycohydrolase</fullName>
        <ecNumber evidence="2">3.2.2.24</ecNumber>
    </submittedName>
</protein>
<feature type="binding site" evidence="1">
    <location>
        <position position="64"/>
    </location>
    <ligand>
        <name>Mg(2+)</name>
        <dbReference type="ChEBI" id="CHEBI:18420"/>
        <label>1</label>
    </ligand>
</feature>
<evidence type="ECO:0000313" key="2">
    <source>
        <dbReference type="EMBL" id="QDU96612.1"/>
    </source>
</evidence>
<dbReference type="Gene3D" id="1.10.4080.10">
    <property type="entry name" value="ADP-ribosylation/Crystallin J1"/>
    <property type="match status" value="1"/>
</dbReference>
<feature type="binding site" evidence="1">
    <location>
        <position position="273"/>
    </location>
    <ligand>
        <name>Mg(2+)</name>
        <dbReference type="ChEBI" id="CHEBI:18420"/>
        <label>1</label>
    </ligand>
</feature>
<keyword evidence="1" id="KW-0460">Magnesium</keyword>
<dbReference type="PANTHER" id="PTHR16222">
    <property type="entry name" value="ADP-RIBOSYLGLYCOHYDROLASE"/>
    <property type="match status" value="1"/>
</dbReference>
<reference evidence="2 3" key="1">
    <citation type="submission" date="2019-02" db="EMBL/GenBank/DDBJ databases">
        <title>Deep-cultivation of Planctomycetes and their phenomic and genomic characterization uncovers novel biology.</title>
        <authorList>
            <person name="Wiegand S."/>
            <person name="Jogler M."/>
            <person name="Boedeker C."/>
            <person name="Pinto D."/>
            <person name="Vollmers J."/>
            <person name="Rivas-Marin E."/>
            <person name="Kohn T."/>
            <person name="Peeters S.H."/>
            <person name="Heuer A."/>
            <person name="Rast P."/>
            <person name="Oberbeckmann S."/>
            <person name="Bunk B."/>
            <person name="Jeske O."/>
            <person name="Meyerdierks A."/>
            <person name="Storesund J.E."/>
            <person name="Kallscheuer N."/>
            <person name="Luecker S."/>
            <person name="Lage O.M."/>
            <person name="Pohl T."/>
            <person name="Merkel B.J."/>
            <person name="Hornburger P."/>
            <person name="Mueller R.-W."/>
            <person name="Bruemmer F."/>
            <person name="Labrenz M."/>
            <person name="Spormann A.M."/>
            <person name="Op den Camp H."/>
            <person name="Overmann J."/>
            <person name="Amann R."/>
            <person name="Jetten M.S.M."/>
            <person name="Mascher T."/>
            <person name="Medema M.H."/>
            <person name="Devos D.P."/>
            <person name="Kaster A.-K."/>
            <person name="Ovreas L."/>
            <person name="Rohde M."/>
            <person name="Galperin M.Y."/>
            <person name="Jogler C."/>
        </authorList>
    </citation>
    <scope>NUCLEOTIDE SEQUENCE [LARGE SCALE GENOMIC DNA]</scope>
    <source>
        <strain evidence="2 3">Pla85_3_4</strain>
    </source>
</reference>
<sequence>MELKPQDVAGDRAQDAIVGALLGMAVGDALGLPYEGLSRRRGGRLLGEPDRFRFLSGRGMISDDTEHACMVAQALIASGDDVDLFSRELAGLLRGWLLGLPAGTGLATLKAAAKLCAGVSPDRSGLFSAGNGPAMRSPMLGAAVTDRDLLRRLVKASTRITHTDPKAEYGSWAIALASRLASGGTVVEPAAFRLELANSLAGEPAEELLQRVDRARESSSQGQTTLAFADSLGLQHGVSGYINNTVPVVLHAWFRHPRDLPAAVQAVIRCGGDADTTAAIVGGVVGCGVGKNGVPAAWRQGLWEWPRTIAWMTQLAETLADCRARRQTQIPPRLPLYRLLPRNLLFLGIVLGWGFRRLLPPY</sequence>
<comment type="cofactor">
    <cofactor evidence="1">
        <name>Mg(2+)</name>
        <dbReference type="ChEBI" id="CHEBI:18420"/>
    </cofactor>
    <text evidence="1">Binds 2 magnesium ions per subunit.</text>
</comment>
<name>A0A518DXP8_9BACT</name>
<dbReference type="AlphaFoldDB" id="A0A518DXP8"/>
<dbReference type="RefSeq" id="WP_145055229.1">
    <property type="nucleotide sequence ID" value="NZ_CP036433.1"/>
</dbReference>
<evidence type="ECO:0000256" key="1">
    <source>
        <dbReference type="PIRSR" id="PIRSR605502-1"/>
    </source>
</evidence>
<dbReference type="Pfam" id="PF03747">
    <property type="entry name" value="ADP_ribosyl_GH"/>
    <property type="match status" value="1"/>
</dbReference>
<keyword evidence="1" id="KW-0479">Metal-binding</keyword>
<dbReference type="EC" id="3.2.2.24" evidence="2"/>
<dbReference type="SUPFAM" id="SSF101478">
    <property type="entry name" value="ADP-ribosylglycohydrolase"/>
    <property type="match status" value="1"/>
</dbReference>
<evidence type="ECO:0000313" key="3">
    <source>
        <dbReference type="Proteomes" id="UP000317648"/>
    </source>
</evidence>
<proteinExistence type="predicted"/>
<feature type="binding site" evidence="1">
    <location>
        <position position="275"/>
    </location>
    <ligand>
        <name>Mg(2+)</name>
        <dbReference type="ChEBI" id="CHEBI:18420"/>
        <label>1</label>
    </ligand>
</feature>
<organism evidence="2 3">
    <name type="scientific">Lignipirellula cremea</name>
    <dbReference type="NCBI Taxonomy" id="2528010"/>
    <lineage>
        <taxon>Bacteria</taxon>
        <taxon>Pseudomonadati</taxon>
        <taxon>Planctomycetota</taxon>
        <taxon>Planctomycetia</taxon>
        <taxon>Pirellulales</taxon>
        <taxon>Pirellulaceae</taxon>
        <taxon>Lignipirellula</taxon>
    </lineage>
</organism>
<keyword evidence="2" id="KW-0326">Glycosidase</keyword>
<keyword evidence="3" id="KW-1185">Reference proteome</keyword>
<dbReference type="GO" id="GO:0047407">
    <property type="term" value="F:ADP-ribosyl-[dinitrogen reductase] hydrolase activity"/>
    <property type="evidence" value="ECO:0007669"/>
    <property type="project" value="UniProtKB-EC"/>
</dbReference>
<dbReference type="EMBL" id="CP036433">
    <property type="protein sequence ID" value="QDU96612.1"/>
    <property type="molecule type" value="Genomic_DNA"/>
</dbReference>
<dbReference type="OrthoDB" id="9798107at2"/>
<gene>
    <name evidence="2" type="primary">draG_2</name>
    <name evidence="2" type="ORF">Pla8534_44330</name>
</gene>
<keyword evidence="2" id="KW-0378">Hydrolase</keyword>
<accession>A0A518DXP8</accession>